<dbReference type="InterPro" id="IPR001304">
    <property type="entry name" value="C-type_lectin-like"/>
</dbReference>
<sequence length="118" mass="13948">MKHFGSAEKTEDGNQWKWVDGRDVNIEAPFWFEDEPNEIENKCLITQVNNFNNVHTRTYLYDSNCVDQSYFICQTGCPIHFKRIGDYCYMMSSDIGIPNLPWQYARDYCQSLSVYEGY</sequence>
<evidence type="ECO:0000313" key="2">
    <source>
        <dbReference type="EMBL" id="CAL4060879.1"/>
    </source>
</evidence>
<dbReference type="SUPFAM" id="SSF56436">
    <property type="entry name" value="C-type lectin-like"/>
    <property type="match status" value="2"/>
</dbReference>
<organism evidence="2 3">
    <name type="scientific">Meganyctiphanes norvegica</name>
    <name type="common">Northern krill</name>
    <name type="synonym">Thysanopoda norvegica</name>
    <dbReference type="NCBI Taxonomy" id="48144"/>
    <lineage>
        <taxon>Eukaryota</taxon>
        <taxon>Metazoa</taxon>
        <taxon>Ecdysozoa</taxon>
        <taxon>Arthropoda</taxon>
        <taxon>Crustacea</taxon>
        <taxon>Multicrustacea</taxon>
        <taxon>Malacostraca</taxon>
        <taxon>Eumalacostraca</taxon>
        <taxon>Eucarida</taxon>
        <taxon>Euphausiacea</taxon>
        <taxon>Euphausiidae</taxon>
        <taxon>Meganyctiphanes</taxon>
    </lineage>
</organism>
<dbReference type="Gene3D" id="3.10.100.10">
    <property type="entry name" value="Mannose-Binding Protein A, subunit A"/>
    <property type="match status" value="1"/>
</dbReference>
<feature type="domain" description="C-type lectin" evidence="1">
    <location>
        <begin position="10"/>
        <end position="75"/>
    </location>
</feature>
<feature type="non-terminal residue" evidence="2">
    <location>
        <position position="118"/>
    </location>
</feature>
<dbReference type="InterPro" id="IPR016186">
    <property type="entry name" value="C-type_lectin-like/link_sf"/>
</dbReference>
<proteinExistence type="predicted"/>
<accession>A0AAV2PMA6</accession>
<gene>
    <name evidence="2" type="ORF">MNOR_LOCUS1634</name>
</gene>
<dbReference type="Proteomes" id="UP001497623">
    <property type="component" value="Unassembled WGS sequence"/>
</dbReference>
<evidence type="ECO:0000259" key="1">
    <source>
        <dbReference type="Pfam" id="PF00059"/>
    </source>
</evidence>
<keyword evidence="3" id="KW-1185">Reference proteome</keyword>
<dbReference type="EMBL" id="CAXKWB010000444">
    <property type="protein sequence ID" value="CAL4060879.1"/>
    <property type="molecule type" value="Genomic_DNA"/>
</dbReference>
<comment type="caution">
    <text evidence="2">The sequence shown here is derived from an EMBL/GenBank/DDBJ whole genome shotgun (WGS) entry which is preliminary data.</text>
</comment>
<dbReference type="InterPro" id="IPR016187">
    <property type="entry name" value="CTDL_fold"/>
</dbReference>
<reference evidence="2 3" key="1">
    <citation type="submission" date="2024-05" db="EMBL/GenBank/DDBJ databases">
        <authorList>
            <person name="Wallberg A."/>
        </authorList>
    </citation>
    <scope>NUCLEOTIDE SEQUENCE [LARGE SCALE GENOMIC DNA]</scope>
</reference>
<name>A0AAV2PMA6_MEGNR</name>
<dbReference type="Pfam" id="PF00059">
    <property type="entry name" value="Lectin_C"/>
    <property type="match status" value="1"/>
</dbReference>
<evidence type="ECO:0000313" key="3">
    <source>
        <dbReference type="Proteomes" id="UP001497623"/>
    </source>
</evidence>
<dbReference type="AlphaFoldDB" id="A0AAV2PMA6"/>
<protein>
    <recommendedName>
        <fullName evidence="1">C-type lectin domain-containing protein</fullName>
    </recommendedName>
</protein>